<dbReference type="AlphaFoldDB" id="A0A7M5WRN2"/>
<dbReference type="EnsemblMetazoa" id="CLYHEMT006732.1">
    <property type="protein sequence ID" value="CLYHEMP006732.1"/>
    <property type="gene ID" value="CLYHEMG006732"/>
</dbReference>
<protein>
    <recommendedName>
        <fullName evidence="5">Cnidarian restricted protein</fullName>
    </recommendedName>
</protein>
<evidence type="ECO:0000256" key="2">
    <source>
        <dbReference type="SAM" id="SignalP"/>
    </source>
</evidence>
<evidence type="ECO:0000313" key="3">
    <source>
        <dbReference type="EnsemblMetazoa" id="CLYHEMP006732.1"/>
    </source>
</evidence>
<keyword evidence="1" id="KW-0472">Membrane</keyword>
<evidence type="ECO:0008006" key="5">
    <source>
        <dbReference type="Google" id="ProtNLM"/>
    </source>
</evidence>
<keyword evidence="1" id="KW-1133">Transmembrane helix</keyword>
<sequence length="387" mass="45907">MVRISFLVTCFLFILISHCKADGFQFEEFGMLACTQRNNITIIADGIGLDFLDDLLQRLEPLTRNEDCFTINVYLPKDGFVVQWRPNFNVNHFERNLFRSRYFSNVIRESDIESFLKRLYNEEVRGGDTVKQTLVYLFVGLSMGEKILQRLQDDRLWNIILHCQTLCPLPNWLPIYRGFFLYLYESLPAEMMNVILKDLLDVIKEPDFNRYEYMYQYLLSRDDLFNETCMTGITMINIYTLIFPNDVYIPYFVALLKKVNALREIKKTQTLRIKIYPSFLYLFTNTSLLFRNYINGKKMFERFGPDLIITDSEPKERDVITFYIQDQNFKLPDKVCKALSQPNTNGYRWASLDSSDCRNAVKMKTFESIDDLITMMNEDFCRRQKLN</sequence>
<evidence type="ECO:0000313" key="4">
    <source>
        <dbReference type="Proteomes" id="UP000594262"/>
    </source>
</evidence>
<keyword evidence="4" id="KW-1185">Reference proteome</keyword>
<keyword evidence="2" id="KW-0732">Signal</keyword>
<feature type="transmembrane region" description="Helical" evidence="1">
    <location>
        <begin position="275"/>
        <end position="294"/>
    </location>
</feature>
<evidence type="ECO:0000256" key="1">
    <source>
        <dbReference type="SAM" id="Phobius"/>
    </source>
</evidence>
<organism evidence="3 4">
    <name type="scientific">Clytia hemisphaerica</name>
    <dbReference type="NCBI Taxonomy" id="252671"/>
    <lineage>
        <taxon>Eukaryota</taxon>
        <taxon>Metazoa</taxon>
        <taxon>Cnidaria</taxon>
        <taxon>Hydrozoa</taxon>
        <taxon>Hydroidolina</taxon>
        <taxon>Leptothecata</taxon>
        <taxon>Obeliida</taxon>
        <taxon>Clytiidae</taxon>
        <taxon>Clytia</taxon>
    </lineage>
</organism>
<accession>A0A7M5WRN2</accession>
<feature type="chain" id="PRO_5029650067" description="Cnidarian restricted protein" evidence="2">
    <location>
        <begin position="22"/>
        <end position="387"/>
    </location>
</feature>
<dbReference type="Proteomes" id="UP000594262">
    <property type="component" value="Unplaced"/>
</dbReference>
<reference evidence="3" key="1">
    <citation type="submission" date="2021-01" db="UniProtKB">
        <authorList>
            <consortium name="EnsemblMetazoa"/>
        </authorList>
    </citation>
    <scope>IDENTIFICATION</scope>
</reference>
<proteinExistence type="predicted"/>
<keyword evidence="1" id="KW-0812">Transmembrane</keyword>
<name>A0A7M5WRN2_9CNID</name>
<feature type="signal peptide" evidence="2">
    <location>
        <begin position="1"/>
        <end position="21"/>
    </location>
</feature>